<dbReference type="PANTHER" id="PTHR11728:SF1">
    <property type="entry name" value="GLYCEROL-3-PHOSPHATE DEHYDROGENASE [NAD(+)] 2, CHLOROPLASTIC"/>
    <property type="match status" value="1"/>
</dbReference>
<dbReference type="Gene3D" id="1.10.1040.10">
    <property type="entry name" value="N-(1-d-carboxylethyl)-l-norvaline Dehydrogenase, domain 2"/>
    <property type="match status" value="1"/>
</dbReference>
<evidence type="ECO:0000256" key="10">
    <source>
        <dbReference type="ARBA" id="ARBA00066687"/>
    </source>
</evidence>
<feature type="binding site" evidence="13">
    <location>
        <position position="118"/>
    </location>
    <ligand>
        <name>sn-glycerol 3-phosphate</name>
        <dbReference type="ChEBI" id="CHEBI:57597"/>
    </ligand>
</feature>
<feature type="region of interest" description="Disordered" evidence="18">
    <location>
        <begin position="343"/>
        <end position="368"/>
    </location>
</feature>
<evidence type="ECO:0000256" key="12">
    <source>
        <dbReference type="ARBA" id="ARBA00080511"/>
    </source>
</evidence>
<dbReference type="SUPFAM" id="SSF48179">
    <property type="entry name" value="6-phosphogluconate dehydrogenase C-terminal domain-like"/>
    <property type="match status" value="1"/>
</dbReference>
<dbReference type="Proteomes" id="UP000002221">
    <property type="component" value="Chromosome"/>
</dbReference>
<feature type="binding site" evidence="13">
    <location>
        <position position="44"/>
    </location>
    <ligand>
        <name>NADPH</name>
        <dbReference type="ChEBI" id="CHEBI:57783"/>
    </ligand>
</feature>
<dbReference type="NCBIfam" id="NF000940">
    <property type="entry name" value="PRK00094.1-2"/>
    <property type="match status" value="1"/>
</dbReference>
<keyword evidence="5 13" id="KW-0520">NAD</keyword>
<evidence type="ECO:0000256" key="11">
    <source>
        <dbReference type="ARBA" id="ARBA00069372"/>
    </source>
</evidence>
<feature type="domain" description="Glycerol-3-phosphate dehydrogenase NAD-dependent C-terminal" evidence="20">
    <location>
        <begin position="193"/>
        <end position="333"/>
    </location>
</feature>
<feature type="binding site" evidence="13">
    <location>
        <position position="149"/>
    </location>
    <ligand>
        <name>sn-glycerol 3-phosphate</name>
        <dbReference type="ChEBI" id="CHEBI:57597"/>
    </ligand>
</feature>
<feature type="binding site" evidence="13">
    <location>
        <position position="268"/>
    </location>
    <ligand>
        <name>NADPH</name>
        <dbReference type="ChEBI" id="CHEBI:57783"/>
    </ligand>
</feature>
<dbReference type="STRING" id="518766.Rmar_1270"/>
<keyword evidence="2 13" id="KW-0444">Lipid biosynthesis</keyword>
<dbReference type="AlphaFoldDB" id="D0MI52"/>
<feature type="binding site" evidence="15">
    <location>
        <begin position="268"/>
        <end position="269"/>
    </location>
    <ligand>
        <name>substrate</name>
    </ligand>
</feature>
<keyword evidence="7 13" id="KW-0594">Phospholipid biosynthesis</keyword>
<dbReference type="UniPathway" id="UPA00940"/>
<comment type="catalytic activity">
    <reaction evidence="9">
        <text>sn-glycerol 3-phosphate + NADP(+) = dihydroxyacetone phosphate + NADPH + H(+)</text>
        <dbReference type="Rhea" id="RHEA:11096"/>
        <dbReference type="ChEBI" id="CHEBI:15378"/>
        <dbReference type="ChEBI" id="CHEBI:57597"/>
        <dbReference type="ChEBI" id="CHEBI:57642"/>
        <dbReference type="ChEBI" id="CHEBI:57783"/>
        <dbReference type="ChEBI" id="CHEBI:58349"/>
        <dbReference type="EC" id="1.1.1.94"/>
    </reaction>
    <physiologicalReaction direction="right-to-left" evidence="9">
        <dbReference type="Rhea" id="RHEA:11098"/>
    </physiologicalReaction>
</comment>
<evidence type="ECO:0000256" key="4">
    <source>
        <dbReference type="ARBA" id="ARBA00023002"/>
    </source>
</evidence>
<dbReference type="FunFam" id="3.40.50.720:FF:000019">
    <property type="entry name" value="Glycerol-3-phosphate dehydrogenase [NAD(P)+]"/>
    <property type="match status" value="1"/>
</dbReference>
<keyword evidence="13" id="KW-0547">Nucleotide-binding</keyword>
<evidence type="ECO:0000256" key="8">
    <source>
        <dbReference type="ARBA" id="ARBA00023264"/>
    </source>
</evidence>
<keyword evidence="6 13" id="KW-0443">Lipid metabolism</keyword>
<dbReference type="GO" id="GO:0046167">
    <property type="term" value="P:glycerol-3-phosphate biosynthetic process"/>
    <property type="evidence" value="ECO:0007669"/>
    <property type="project" value="UniProtKB-UniRule"/>
</dbReference>
<feature type="compositionally biased region" description="Basic and acidic residues" evidence="18">
    <location>
        <begin position="343"/>
        <end position="355"/>
    </location>
</feature>
<feature type="binding site" evidence="13">
    <location>
        <position position="23"/>
    </location>
    <ligand>
        <name>NADPH</name>
        <dbReference type="ChEBI" id="CHEBI:57783"/>
    </ligand>
</feature>
<dbReference type="OrthoDB" id="9812273at2"/>
<dbReference type="InterPro" id="IPR036291">
    <property type="entry name" value="NAD(P)-bd_dom_sf"/>
</dbReference>
<evidence type="ECO:0000256" key="13">
    <source>
        <dbReference type="HAMAP-Rule" id="MF_00394"/>
    </source>
</evidence>
<feature type="binding site" evidence="13">
    <location>
        <position position="61"/>
    </location>
    <ligand>
        <name>NADPH</name>
        <dbReference type="ChEBI" id="CHEBI:57783"/>
    </ligand>
</feature>
<feature type="binding site" evidence="13">
    <location>
        <position position="118"/>
    </location>
    <ligand>
        <name>NADPH</name>
        <dbReference type="ChEBI" id="CHEBI:57783"/>
    </ligand>
</feature>
<evidence type="ECO:0000259" key="20">
    <source>
        <dbReference type="Pfam" id="PF07479"/>
    </source>
</evidence>
<feature type="binding site" evidence="13">
    <location>
        <position position="24"/>
    </location>
    <ligand>
        <name>NADPH</name>
        <dbReference type="ChEBI" id="CHEBI:57783"/>
    </ligand>
</feature>
<dbReference type="FunFam" id="1.10.1040.10:FF:000001">
    <property type="entry name" value="Glycerol-3-phosphate dehydrogenase [NAD(P)+]"/>
    <property type="match status" value="1"/>
</dbReference>
<evidence type="ECO:0000313" key="21">
    <source>
        <dbReference type="EMBL" id="ACY48160.1"/>
    </source>
</evidence>
<feature type="binding site" evidence="13">
    <location>
        <position position="292"/>
    </location>
    <ligand>
        <name>NADPH</name>
        <dbReference type="ChEBI" id="CHEBI:57783"/>
    </ligand>
</feature>
<dbReference type="EMBL" id="CP001807">
    <property type="protein sequence ID" value="ACY48160.1"/>
    <property type="molecule type" value="Genomic_DNA"/>
</dbReference>
<evidence type="ECO:0000256" key="7">
    <source>
        <dbReference type="ARBA" id="ARBA00023209"/>
    </source>
</evidence>
<evidence type="ECO:0000256" key="15">
    <source>
        <dbReference type="PIRSR" id="PIRSR000114-2"/>
    </source>
</evidence>
<feature type="active site" description="Proton acceptor" evidence="13 14">
    <location>
        <position position="204"/>
    </location>
</feature>
<comment type="subcellular location">
    <subcellularLocation>
        <location evidence="13">Cytoplasm</location>
    </subcellularLocation>
</comment>
<feature type="binding site" evidence="13">
    <location>
        <position position="257"/>
    </location>
    <ligand>
        <name>sn-glycerol 3-phosphate</name>
        <dbReference type="ChEBI" id="CHEBI:57597"/>
    </ligand>
</feature>
<dbReference type="EC" id="1.1.1.94" evidence="10 13"/>
<evidence type="ECO:0000256" key="9">
    <source>
        <dbReference type="ARBA" id="ARBA00052716"/>
    </source>
</evidence>
<evidence type="ECO:0000256" key="16">
    <source>
        <dbReference type="PIRSR" id="PIRSR000114-3"/>
    </source>
</evidence>
<feature type="binding site" evidence="13">
    <location>
        <position position="151"/>
    </location>
    <ligand>
        <name>sn-glycerol 3-phosphate</name>
        <dbReference type="ChEBI" id="CHEBI:57597"/>
    </ligand>
</feature>
<comment type="catalytic activity">
    <reaction evidence="13">
        <text>sn-glycerol 3-phosphate + NAD(+) = dihydroxyacetone phosphate + NADH + H(+)</text>
        <dbReference type="Rhea" id="RHEA:11092"/>
        <dbReference type="ChEBI" id="CHEBI:15378"/>
        <dbReference type="ChEBI" id="CHEBI:57540"/>
        <dbReference type="ChEBI" id="CHEBI:57597"/>
        <dbReference type="ChEBI" id="CHEBI:57642"/>
        <dbReference type="ChEBI" id="CHEBI:57945"/>
        <dbReference type="EC" id="1.1.1.94"/>
    </reaction>
</comment>
<dbReference type="KEGG" id="rmr:Rmar_1270"/>
<evidence type="ECO:0000313" key="22">
    <source>
        <dbReference type="Proteomes" id="UP000002221"/>
    </source>
</evidence>
<comment type="function">
    <text evidence="13">Catalyzes the reduction of the glycolytic intermediate dihydroxyacetone phosphate (DHAP) to sn-glycerol 3-phosphate (G3P), the key precursor for phospholipid synthesis.</text>
</comment>
<dbReference type="HAMAP" id="MF_00394">
    <property type="entry name" value="NAD_Glyc3P_dehydrog"/>
    <property type="match status" value="1"/>
</dbReference>
<keyword evidence="8 13" id="KW-1208">Phospholipid metabolism</keyword>
<accession>D0MI52</accession>
<evidence type="ECO:0000256" key="3">
    <source>
        <dbReference type="ARBA" id="ARBA00022857"/>
    </source>
</evidence>
<dbReference type="SUPFAM" id="SSF51735">
    <property type="entry name" value="NAD(P)-binding Rossmann-fold domains"/>
    <property type="match status" value="1"/>
</dbReference>
<keyword evidence="4 13" id="KW-0560">Oxidoreductase</keyword>
<dbReference type="RefSeq" id="WP_012843772.1">
    <property type="nucleotide sequence ID" value="NC_013501.1"/>
</dbReference>
<feature type="binding site" evidence="13">
    <location>
        <position position="45"/>
    </location>
    <ligand>
        <name>NADPH</name>
        <dbReference type="ChEBI" id="CHEBI:57783"/>
    </ligand>
</feature>
<dbReference type="InterPro" id="IPR006109">
    <property type="entry name" value="G3P_DH_NAD-dep_C"/>
</dbReference>
<feature type="binding site" evidence="13">
    <location>
        <position position="204"/>
    </location>
    <ligand>
        <name>sn-glycerol 3-phosphate</name>
        <dbReference type="ChEBI" id="CHEBI:57597"/>
    </ligand>
</feature>
<dbReference type="InterPro" id="IPR011128">
    <property type="entry name" value="G3P_DH_NAD-dep_N"/>
</dbReference>
<feature type="binding site" evidence="15">
    <location>
        <position position="118"/>
    </location>
    <ligand>
        <name>substrate</name>
    </ligand>
</feature>
<dbReference type="GO" id="GO:0006650">
    <property type="term" value="P:glycerophospholipid metabolic process"/>
    <property type="evidence" value="ECO:0007669"/>
    <property type="project" value="UniProtKB-UniRule"/>
</dbReference>
<feature type="binding site" evidence="13">
    <location>
        <position position="269"/>
    </location>
    <ligand>
        <name>sn-glycerol 3-phosphate</name>
        <dbReference type="ChEBI" id="CHEBI:57597"/>
    </ligand>
</feature>
<dbReference type="Gene3D" id="3.40.50.720">
    <property type="entry name" value="NAD(P)-binding Rossmann-like Domain"/>
    <property type="match status" value="1"/>
</dbReference>
<feature type="binding site" evidence="16">
    <location>
        <position position="153"/>
    </location>
    <ligand>
        <name>NAD(+)</name>
        <dbReference type="ChEBI" id="CHEBI:57540"/>
    </ligand>
</feature>
<dbReference type="PIRSF" id="PIRSF000114">
    <property type="entry name" value="Glycerol-3-P_dh"/>
    <property type="match status" value="1"/>
</dbReference>
<feature type="binding site" evidence="16">
    <location>
        <begin position="20"/>
        <end position="25"/>
    </location>
    <ligand>
        <name>NAD(+)</name>
        <dbReference type="ChEBI" id="CHEBI:57540"/>
    </ligand>
</feature>
<evidence type="ECO:0000256" key="2">
    <source>
        <dbReference type="ARBA" id="ARBA00022516"/>
    </source>
</evidence>
<dbReference type="PANTHER" id="PTHR11728">
    <property type="entry name" value="GLYCEROL-3-PHOSPHATE DEHYDROGENASE"/>
    <property type="match status" value="1"/>
</dbReference>
<feature type="domain" description="Glycerol-3-phosphate dehydrogenase NAD-dependent N-terminal" evidence="19">
    <location>
        <begin position="16"/>
        <end position="169"/>
    </location>
</feature>
<dbReference type="GO" id="GO:0141152">
    <property type="term" value="F:glycerol-3-phosphate dehydrogenase (NAD+) activity"/>
    <property type="evidence" value="ECO:0007669"/>
    <property type="project" value="RHEA"/>
</dbReference>
<dbReference type="InterPro" id="IPR008927">
    <property type="entry name" value="6-PGluconate_DH-like_C_sf"/>
</dbReference>
<dbReference type="InterPro" id="IPR006168">
    <property type="entry name" value="G3P_DH_NAD-dep"/>
</dbReference>
<comment type="similarity">
    <text evidence="1 13 17">Belongs to the NAD-dependent glycerol-3-phosphate dehydrogenase family.</text>
</comment>
<evidence type="ECO:0000256" key="14">
    <source>
        <dbReference type="PIRSR" id="PIRSR000114-1"/>
    </source>
</evidence>
<dbReference type="Pfam" id="PF01210">
    <property type="entry name" value="NAD_Gly3P_dh_N"/>
    <property type="match status" value="1"/>
</dbReference>
<evidence type="ECO:0000256" key="5">
    <source>
        <dbReference type="ARBA" id="ARBA00023027"/>
    </source>
</evidence>
<feature type="binding site" evidence="13">
    <location>
        <position position="267"/>
    </location>
    <ligand>
        <name>sn-glycerol 3-phosphate</name>
        <dbReference type="ChEBI" id="CHEBI:57597"/>
    </ligand>
</feature>
<dbReference type="GO" id="GO:0051287">
    <property type="term" value="F:NAD binding"/>
    <property type="evidence" value="ECO:0007669"/>
    <property type="project" value="InterPro"/>
</dbReference>
<reference evidence="21 22" key="1">
    <citation type="journal article" date="2009" name="Stand. Genomic Sci.">
        <title>Complete genome sequence of Rhodothermus marinus type strain (R-10).</title>
        <authorList>
            <person name="Nolan M."/>
            <person name="Tindall B.J."/>
            <person name="Pomrenke H."/>
            <person name="Lapidus A."/>
            <person name="Copeland A."/>
            <person name="Glavina Del Rio T."/>
            <person name="Lucas S."/>
            <person name="Chen F."/>
            <person name="Tice H."/>
            <person name="Cheng J.F."/>
            <person name="Saunders E."/>
            <person name="Han C."/>
            <person name="Bruce D."/>
            <person name="Goodwin L."/>
            <person name="Chain P."/>
            <person name="Pitluck S."/>
            <person name="Ovchinikova G."/>
            <person name="Pati A."/>
            <person name="Ivanova N."/>
            <person name="Mavromatis K."/>
            <person name="Chen A."/>
            <person name="Palaniappan K."/>
            <person name="Land M."/>
            <person name="Hauser L."/>
            <person name="Chang Y.J."/>
            <person name="Jeffries C.D."/>
            <person name="Brettin T."/>
            <person name="Goker M."/>
            <person name="Bristow J."/>
            <person name="Eisen J.A."/>
            <person name="Markowitz V."/>
            <person name="Hugenholtz P."/>
            <person name="Kyrpides N.C."/>
            <person name="Klenk H.P."/>
            <person name="Detter J.C."/>
        </authorList>
    </citation>
    <scope>NUCLEOTIDE SEQUENCE [LARGE SCALE GENOMIC DNA]</scope>
    <source>
        <strain evidence="22">ATCC 43812 / DSM 4252 / R-10</strain>
    </source>
</reference>
<evidence type="ECO:0000256" key="6">
    <source>
        <dbReference type="ARBA" id="ARBA00023098"/>
    </source>
</evidence>
<dbReference type="PRINTS" id="PR00077">
    <property type="entry name" value="GPDHDRGNASE"/>
</dbReference>
<evidence type="ECO:0000259" key="19">
    <source>
        <dbReference type="Pfam" id="PF01210"/>
    </source>
</evidence>
<dbReference type="HOGENOM" id="CLU_033449_0_2_10"/>
<evidence type="ECO:0000256" key="1">
    <source>
        <dbReference type="ARBA" id="ARBA00011009"/>
    </source>
</evidence>
<keyword evidence="13" id="KW-0963">Cytoplasm</keyword>
<dbReference type="GO" id="GO:0005829">
    <property type="term" value="C:cytosol"/>
    <property type="evidence" value="ECO:0007669"/>
    <property type="project" value="TreeGrafter"/>
</dbReference>
<protein>
    <recommendedName>
        <fullName evidence="11 13">Glycerol-3-phosphate dehydrogenase [NAD(P)+]</fullName>
        <ecNumber evidence="10 13">1.1.1.94</ecNumber>
    </recommendedName>
    <alternativeName>
        <fullName evidence="13">NAD(P)(+)-dependent glycerol-3-phosphate dehydrogenase</fullName>
    </alternativeName>
    <alternativeName>
        <fullName evidence="12 13">NAD(P)H-dependent dihydroxyacetone-phosphate reductase</fullName>
    </alternativeName>
</protein>
<dbReference type="GO" id="GO:0141153">
    <property type="term" value="F:glycerol-3-phosphate dehydrogenase (NADP+) activity"/>
    <property type="evidence" value="ECO:0007669"/>
    <property type="project" value="RHEA"/>
</dbReference>
<dbReference type="NCBIfam" id="NF000942">
    <property type="entry name" value="PRK00094.1-4"/>
    <property type="match status" value="1"/>
</dbReference>
<dbReference type="GO" id="GO:0005975">
    <property type="term" value="P:carbohydrate metabolic process"/>
    <property type="evidence" value="ECO:0007669"/>
    <property type="project" value="InterPro"/>
</dbReference>
<name>D0MI52_RHOM4</name>
<dbReference type="Pfam" id="PF07479">
    <property type="entry name" value="NAD_Gly3P_dh_C"/>
    <property type="match status" value="1"/>
</dbReference>
<dbReference type="PROSITE" id="PS00957">
    <property type="entry name" value="NAD_G3PDH"/>
    <property type="match status" value="1"/>
</dbReference>
<sequence length="368" mass="39681">MKAHASQARRPAGRRVTVFGAGSWGTALALLLASNGHAVTLWARRSEVAEHIRRTRHNPTYLPEIELPHSVHVTADLQEAAADRDVWVVATPAQAVRSLAEQLRPWAHPDLIIVSVAKGLEIATLKTTTQVLAEVLPEVPRERIGVLYGPSHAEEVAAGMPTTVVASAPSCAVAEQIQALFMAPTFRVYVNPDLIGVEIAGSVKNVLALAAGMSDGVGFGDNAKAALITRGLAEIQRLGVRLGADPATFAGLAGIGDLVVTCMSRHSRNRYVGEQIGRGRTLEEVQREMQMVAEGVPTTAAVYRLARELGVEMPITEAVYQILFEGKKPREAVRELMTREAKYEDWLPHTPETTRPDGLAASEPTPSR</sequence>
<gene>
    <name evidence="13" type="primary">gpsA</name>
    <name evidence="21" type="ordered locus">Rmar_1270</name>
</gene>
<proteinExistence type="inferred from homology"/>
<comment type="pathway">
    <text evidence="13">Membrane lipid metabolism; glycerophospholipid metabolism.</text>
</comment>
<keyword evidence="3 13" id="KW-0521">NADP</keyword>
<keyword evidence="22" id="KW-1185">Reference proteome</keyword>
<evidence type="ECO:0000256" key="18">
    <source>
        <dbReference type="SAM" id="MobiDB-lite"/>
    </source>
</evidence>
<feature type="binding site" evidence="13">
    <location>
        <position position="268"/>
    </location>
    <ligand>
        <name>sn-glycerol 3-phosphate</name>
        <dbReference type="ChEBI" id="CHEBI:57597"/>
    </ligand>
</feature>
<dbReference type="InterPro" id="IPR013328">
    <property type="entry name" value="6PGD_dom2"/>
</dbReference>
<dbReference type="NCBIfam" id="NF000941">
    <property type="entry name" value="PRK00094.1-3"/>
    <property type="match status" value="1"/>
</dbReference>
<evidence type="ECO:0000256" key="17">
    <source>
        <dbReference type="RuleBase" id="RU000437"/>
    </source>
</evidence>
<dbReference type="eggNOG" id="COG0240">
    <property type="taxonomic scope" value="Bacteria"/>
</dbReference>
<feature type="binding site" evidence="13">
    <location>
        <position position="153"/>
    </location>
    <ligand>
        <name>NADPH</name>
        <dbReference type="ChEBI" id="CHEBI:57783"/>
    </ligand>
</feature>
<dbReference type="GO" id="GO:0046168">
    <property type="term" value="P:glycerol-3-phosphate catabolic process"/>
    <property type="evidence" value="ECO:0007669"/>
    <property type="project" value="InterPro"/>
</dbReference>
<organism evidence="21 22">
    <name type="scientific">Rhodothermus marinus (strain ATCC 43812 / DSM 4252 / R-10)</name>
    <name type="common">Rhodothermus obamensis</name>
    <dbReference type="NCBI Taxonomy" id="518766"/>
    <lineage>
        <taxon>Bacteria</taxon>
        <taxon>Pseudomonadati</taxon>
        <taxon>Rhodothermota</taxon>
        <taxon>Rhodothermia</taxon>
        <taxon>Rhodothermales</taxon>
        <taxon>Rhodothermaceae</taxon>
        <taxon>Rhodothermus</taxon>
    </lineage>
</organism>
<feature type="binding site" evidence="16">
    <location>
        <position position="268"/>
    </location>
    <ligand>
        <name>NAD(+)</name>
        <dbReference type="ChEBI" id="CHEBI:57540"/>
    </ligand>
</feature>
<dbReference type="GO" id="GO:0008654">
    <property type="term" value="P:phospholipid biosynthetic process"/>
    <property type="evidence" value="ECO:0007669"/>
    <property type="project" value="UniProtKB-KW"/>
</dbReference>
<feature type="binding site" evidence="13">
    <location>
        <position position="294"/>
    </location>
    <ligand>
        <name>NADPH</name>
        <dbReference type="ChEBI" id="CHEBI:57783"/>
    </ligand>
</feature>